<protein>
    <submittedName>
        <fullName evidence="1">Uncharacterized protein</fullName>
    </submittedName>
</protein>
<dbReference type="Proteomes" id="UP001159042">
    <property type="component" value="Unassembled WGS sequence"/>
</dbReference>
<sequence length="68" mass="7393">METDAIDERRATCTQRSHFCLIIITCPPRIVGIVAVGLAGLRRPVARAPRAAAAWRGPLNRSRIPSDA</sequence>
<gene>
    <name evidence="1" type="ORF">NQ315_001406</name>
</gene>
<reference evidence="1 2" key="1">
    <citation type="journal article" date="2023" name="Insect Mol. Biol.">
        <title>Genome sequencing provides insights into the evolution of gene families encoding plant cell wall-degrading enzymes in longhorned beetles.</title>
        <authorList>
            <person name="Shin N.R."/>
            <person name="Okamura Y."/>
            <person name="Kirsch R."/>
            <person name="Pauchet Y."/>
        </authorList>
    </citation>
    <scope>NUCLEOTIDE SEQUENCE [LARGE SCALE GENOMIC DNA]</scope>
    <source>
        <strain evidence="1">EAD_L_NR</strain>
    </source>
</reference>
<evidence type="ECO:0000313" key="1">
    <source>
        <dbReference type="EMBL" id="KAJ8925220.1"/>
    </source>
</evidence>
<keyword evidence="2" id="KW-1185">Reference proteome</keyword>
<proteinExistence type="predicted"/>
<organism evidence="1 2">
    <name type="scientific">Exocentrus adspersus</name>
    <dbReference type="NCBI Taxonomy" id="1586481"/>
    <lineage>
        <taxon>Eukaryota</taxon>
        <taxon>Metazoa</taxon>
        <taxon>Ecdysozoa</taxon>
        <taxon>Arthropoda</taxon>
        <taxon>Hexapoda</taxon>
        <taxon>Insecta</taxon>
        <taxon>Pterygota</taxon>
        <taxon>Neoptera</taxon>
        <taxon>Endopterygota</taxon>
        <taxon>Coleoptera</taxon>
        <taxon>Polyphaga</taxon>
        <taxon>Cucujiformia</taxon>
        <taxon>Chrysomeloidea</taxon>
        <taxon>Cerambycidae</taxon>
        <taxon>Lamiinae</taxon>
        <taxon>Acanthocinini</taxon>
        <taxon>Exocentrus</taxon>
    </lineage>
</organism>
<comment type="caution">
    <text evidence="1">The sequence shown here is derived from an EMBL/GenBank/DDBJ whole genome shotgun (WGS) entry which is preliminary data.</text>
</comment>
<name>A0AAV8WGM1_9CUCU</name>
<evidence type="ECO:0000313" key="2">
    <source>
        <dbReference type="Proteomes" id="UP001159042"/>
    </source>
</evidence>
<dbReference type="AlphaFoldDB" id="A0AAV8WGM1"/>
<accession>A0AAV8WGM1</accession>
<dbReference type="EMBL" id="JANEYG010000002">
    <property type="protein sequence ID" value="KAJ8925220.1"/>
    <property type="molecule type" value="Genomic_DNA"/>
</dbReference>